<organism evidence="1 2">
    <name type="scientific">Botryotinia fuckeliana (strain T4)</name>
    <name type="common">Noble rot fungus</name>
    <name type="synonym">Botrytis cinerea</name>
    <dbReference type="NCBI Taxonomy" id="999810"/>
    <lineage>
        <taxon>Eukaryota</taxon>
        <taxon>Fungi</taxon>
        <taxon>Dikarya</taxon>
        <taxon>Ascomycota</taxon>
        <taxon>Pezizomycotina</taxon>
        <taxon>Leotiomycetes</taxon>
        <taxon>Helotiales</taxon>
        <taxon>Sclerotiniaceae</taxon>
        <taxon>Botrytis</taxon>
    </lineage>
</organism>
<proteinExistence type="predicted"/>
<protein>
    <submittedName>
        <fullName evidence="1">Uncharacterized protein</fullName>
    </submittedName>
</protein>
<reference evidence="2" key="1">
    <citation type="journal article" date="2011" name="PLoS Genet.">
        <title>Genomic analysis of the necrotrophic fungal pathogens Sclerotinia sclerotiorum and Botrytis cinerea.</title>
        <authorList>
            <person name="Amselem J."/>
            <person name="Cuomo C.A."/>
            <person name="van Kan J.A."/>
            <person name="Viaud M."/>
            <person name="Benito E.P."/>
            <person name="Couloux A."/>
            <person name="Coutinho P.M."/>
            <person name="de Vries R.P."/>
            <person name="Dyer P.S."/>
            <person name="Fillinger S."/>
            <person name="Fournier E."/>
            <person name="Gout L."/>
            <person name="Hahn M."/>
            <person name="Kohn L."/>
            <person name="Lapalu N."/>
            <person name="Plummer K.M."/>
            <person name="Pradier J.M."/>
            <person name="Quevillon E."/>
            <person name="Sharon A."/>
            <person name="Simon A."/>
            <person name="ten Have A."/>
            <person name="Tudzynski B."/>
            <person name="Tudzynski P."/>
            <person name="Wincker P."/>
            <person name="Andrew M."/>
            <person name="Anthouard V."/>
            <person name="Beever R.E."/>
            <person name="Beffa R."/>
            <person name="Benoit I."/>
            <person name="Bouzid O."/>
            <person name="Brault B."/>
            <person name="Chen Z."/>
            <person name="Choquer M."/>
            <person name="Collemare J."/>
            <person name="Cotton P."/>
            <person name="Danchin E.G."/>
            <person name="Da Silva C."/>
            <person name="Gautier A."/>
            <person name="Giraud C."/>
            <person name="Giraud T."/>
            <person name="Gonzalez C."/>
            <person name="Grossetete S."/>
            <person name="Guldener U."/>
            <person name="Henrissat B."/>
            <person name="Howlett B.J."/>
            <person name="Kodira C."/>
            <person name="Kretschmer M."/>
            <person name="Lappartient A."/>
            <person name="Leroch M."/>
            <person name="Levis C."/>
            <person name="Mauceli E."/>
            <person name="Neuveglise C."/>
            <person name="Oeser B."/>
            <person name="Pearson M."/>
            <person name="Poulain J."/>
            <person name="Poussereau N."/>
            <person name="Quesneville H."/>
            <person name="Rascle C."/>
            <person name="Schumacher J."/>
            <person name="Segurens B."/>
            <person name="Sexton A."/>
            <person name="Silva E."/>
            <person name="Sirven C."/>
            <person name="Soanes D.M."/>
            <person name="Talbot N.J."/>
            <person name="Templeton M."/>
            <person name="Yandava C."/>
            <person name="Yarden O."/>
            <person name="Zeng Q."/>
            <person name="Rollins J.A."/>
            <person name="Lebrun M.H."/>
            <person name="Dickman M."/>
        </authorList>
    </citation>
    <scope>NUCLEOTIDE SEQUENCE [LARGE SCALE GENOMIC DNA]</scope>
    <source>
        <strain evidence="2">T4</strain>
    </source>
</reference>
<sequence length="90" mass="10306">MLTSGFDVGGFWHYEAVNLLSNGQPYASEASEENENKYIESRLESIYRRCTRSLRTNTAYVFEDIKEQNENVPKRSRSPITIGLDSSLQP</sequence>
<name>G2YL75_BOTF4</name>
<dbReference type="AlphaFoldDB" id="G2YL75"/>
<dbReference type="EMBL" id="FQ790342">
    <property type="protein sequence ID" value="CCD52373.1"/>
    <property type="molecule type" value="Genomic_DNA"/>
</dbReference>
<accession>G2YL75</accession>
<dbReference type="HOGENOM" id="CLU_2440596_0_0_1"/>
<evidence type="ECO:0000313" key="1">
    <source>
        <dbReference type="EMBL" id="CCD52373.1"/>
    </source>
</evidence>
<dbReference type="InParanoid" id="G2YL75"/>
<gene>
    <name evidence="1" type="ORF">BofuT4_uP078880.1</name>
</gene>
<evidence type="ECO:0000313" key="2">
    <source>
        <dbReference type="Proteomes" id="UP000008177"/>
    </source>
</evidence>
<dbReference type="Proteomes" id="UP000008177">
    <property type="component" value="Unplaced contigs"/>
</dbReference>